<name>A0AAD8NMT8_TARER</name>
<dbReference type="PRINTS" id="PR00081">
    <property type="entry name" value="GDHRDH"/>
</dbReference>
<keyword evidence="4" id="KW-1185">Reference proteome</keyword>
<organism evidence="3 4">
    <name type="scientific">Tagetes erecta</name>
    <name type="common">African marigold</name>
    <dbReference type="NCBI Taxonomy" id="13708"/>
    <lineage>
        <taxon>Eukaryota</taxon>
        <taxon>Viridiplantae</taxon>
        <taxon>Streptophyta</taxon>
        <taxon>Embryophyta</taxon>
        <taxon>Tracheophyta</taxon>
        <taxon>Spermatophyta</taxon>
        <taxon>Magnoliopsida</taxon>
        <taxon>eudicotyledons</taxon>
        <taxon>Gunneridae</taxon>
        <taxon>Pentapetalae</taxon>
        <taxon>asterids</taxon>
        <taxon>campanulids</taxon>
        <taxon>Asterales</taxon>
        <taxon>Asteraceae</taxon>
        <taxon>Asteroideae</taxon>
        <taxon>Heliantheae alliance</taxon>
        <taxon>Tageteae</taxon>
        <taxon>Tagetes</taxon>
    </lineage>
</organism>
<dbReference type="Proteomes" id="UP001229421">
    <property type="component" value="Unassembled WGS sequence"/>
</dbReference>
<comment type="caution">
    <text evidence="3">The sequence shown here is derived from an EMBL/GenBank/DDBJ whole genome shotgun (WGS) entry which is preliminary data.</text>
</comment>
<dbReference type="PANTHER" id="PTHR48107:SF32">
    <property type="entry name" value="GLUCOSE_RIBITOL DEHYDROGENASE-RELATED"/>
    <property type="match status" value="1"/>
</dbReference>
<dbReference type="Pfam" id="PF13561">
    <property type="entry name" value="adh_short_C2"/>
    <property type="match status" value="1"/>
</dbReference>
<reference evidence="3" key="1">
    <citation type="journal article" date="2023" name="bioRxiv">
        <title>Improved chromosome-level genome assembly for marigold (Tagetes erecta).</title>
        <authorList>
            <person name="Jiang F."/>
            <person name="Yuan L."/>
            <person name="Wang S."/>
            <person name="Wang H."/>
            <person name="Xu D."/>
            <person name="Wang A."/>
            <person name="Fan W."/>
        </authorList>
    </citation>
    <scope>NUCLEOTIDE SEQUENCE</scope>
    <source>
        <strain evidence="3">WSJ</strain>
        <tissue evidence="3">Leaf</tissue>
    </source>
</reference>
<evidence type="ECO:0000256" key="2">
    <source>
        <dbReference type="ARBA" id="ARBA00023002"/>
    </source>
</evidence>
<dbReference type="SUPFAM" id="SSF51735">
    <property type="entry name" value="NAD(P)-binding Rossmann-fold domains"/>
    <property type="match status" value="1"/>
</dbReference>
<evidence type="ECO:0000313" key="4">
    <source>
        <dbReference type="Proteomes" id="UP001229421"/>
    </source>
</evidence>
<dbReference type="FunFam" id="3.40.50.720:FF:000084">
    <property type="entry name" value="Short-chain dehydrogenase reductase"/>
    <property type="match status" value="1"/>
</dbReference>
<proteinExistence type="inferred from homology"/>
<dbReference type="InterPro" id="IPR002347">
    <property type="entry name" value="SDR_fam"/>
</dbReference>
<accession>A0AAD8NMT8</accession>
<dbReference type="EMBL" id="JAUHHV010000008">
    <property type="protein sequence ID" value="KAK1414166.1"/>
    <property type="molecule type" value="Genomic_DNA"/>
</dbReference>
<dbReference type="PANTHER" id="PTHR48107">
    <property type="entry name" value="NADPH-DEPENDENT ALDEHYDE REDUCTASE-LIKE PROTEIN, CHLOROPLASTIC-RELATED"/>
    <property type="match status" value="1"/>
</dbReference>
<dbReference type="Gene3D" id="3.40.50.720">
    <property type="entry name" value="NAD(P)-binding Rossmann-like Domain"/>
    <property type="match status" value="1"/>
</dbReference>
<evidence type="ECO:0008006" key="5">
    <source>
        <dbReference type="Google" id="ProtNLM"/>
    </source>
</evidence>
<evidence type="ECO:0000313" key="3">
    <source>
        <dbReference type="EMBL" id="KAK1414166.1"/>
    </source>
</evidence>
<keyword evidence="2" id="KW-0560">Oxidoreductase</keyword>
<dbReference type="AlphaFoldDB" id="A0AAD8NMT8"/>
<comment type="similarity">
    <text evidence="1">Belongs to the short-chain dehydrogenases/reductases (SDR) family.</text>
</comment>
<dbReference type="GO" id="GO:0016616">
    <property type="term" value="F:oxidoreductase activity, acting on the CH-OH group of donors, NAD or NADP as acceptor"/>
    <property type="evidence" value="ECO:0007669"/>
    <property type="project" value="UniProtKB-ARBA"/>
</dbReference>
<dbReference type="PRINTS" id="PR00080">
    <property type="entry name" value="SDRFAMILY"/>
</dbReference>
<gene>
    <name evidence="3" type="ORF">QVD17_29907</name>
</gene>
<dbReference type="InterPro" id="IPR036291">
    <property type="entry name" value="NAD(P)-bd_dom_sf"/>
</dbReference>
<sequence>MMRLAALGIRGKSCLLSRSLGGSSIGVASAIGRGEGRGSSAIHTFKEKAFSVWTGEDERRFPPQHQESQPGKEYLMNPKPQFSNPNYKPSGKLHGKVALVTGGDSGIGRSVCYHFAMEGATVAFTYVKGVEEIDADDTLKIIKESKGEGSCDPIAIPTDLRYSKNCKDVVDEVIATYGRIDILVNHPAMQYYVYSYTLEEITEERLEYAFRTNIFSYFFMSRHALEHMKEGSVIINTASGIAYNPSPPSWLDYISTKGAIVSFTRGLGLHLVDKKIRVNGVAPGPIWTPLEASALNDKDIATFGSSVPMNRAGQPYEVAPSYVFLASEDSSYFTGQVMHPNGGFMVNGFNLGSNIYTNTPVGCFIFQTKTHAQDAPFQNPKSPISSRSFSSSPIALTGVKQSFEFSVCSQTPVIICV</sequence>
<evidence type="ECO:0000256" key="1">
    <source>
        <dbReference type="ARBA" id="ARBA00006484"/>
    </source>
</evidence>
<protein>
    <recommendedName>
        <fullName evidence="5">Glucose/ribitol dehydrogenase</fullName>
    </recommendedName>
</protein>